<sequence>MSANSLEMIKDHLGKSIGEIGINIYLKSISKLKIPEAPSKNDIEKLTLELEKAVITLYGDVKSKEIFDSLRKKLVEDDKSKATEVATGSDVDREIRDFLMKNTLPSEKDITDYTKYLIIKYGGNAKDVEKDLIEKVKVHVRTGITKKKINEEISNFLARYHEPSEKDMNDFINFIRLSDIDYPENELKEQVERARLFRKFHGDQEEVLSELDKFYDFVKVNKDKETVGREIKKQGLNYLIMNNSGVSDKSLSEFIEFVTPIEEDIKEALEGLGLDHMVKKK</sequence>
<keyword evidence="2" id="KW-1185">Reference proteome</keyword>
<gene>
    <name evidence="1" type="ORF">ANME2D_00134</name>
</gene>
<dbReference type="EMBL" id="JMIY01000001">
    <property type="protein sequence ID" value="KCZ73075.1"/>
    <property type="molecule type" value="Genomic_DNA"/>
</dbReference>
<comment type="caution">
    <text evidence="1">The sequence shown here is derived from an EMBL/GenBank/DDBJ whole genome shotgun (WGS) entry which is preliminary data.</text>
</comment>
<proteinExistence type="predicted"/>
<evidence type="ECO:0000313" key="2">
    <source>
        <dbReference type="Proteomes" id="UP000027153"/>
    </source>
</evidence>
<organism evidence="1 2">
    <name type="scientific">Candidatus Methanoperedens nitratireducens</name>
    <dbReference type="NCBI Taxonomy" id="1392998"/>
    <lineage>
        <taxon>Archaea</taxon>
        <taxon>Methanobacteriati</taxon>
        <taxon>Methanobacteriota</taxon>
        <taxon>Stenosarchaea group</taxon>
        <taxon>Methanomicrobia</taxon>
        <taxon>Methanosarcinales</taxon>
        <taxon>ANME-2 cluster</taxon>
        <taxon>Candidatus Methanoperedentaceae</taxon>
        <taxon>Candidatus Methanoperedens</taxon>
    </lineage>
</organism>
<dbReference type="RefSeq" id="WP_048088268.1">
    <property type="nucleotide sequence ID" value="NZ_JMIY01000001.1"/>
</dbReference>
<evidence type="ECO:0000313" key="1">
    <source>
        <dbReference type="EMBL" id="KCZ73075.1"/>
    </source>
</evidence>
<protein>
    <submittedName>
        <fullName evidence="1">Uncharacterized protein</fullName>
    </submittedName>
</protein>
<accession>A0A062VCU2</accession>
<dbReference type="OrthoDB" id="150907at2157"/>
<dbReference type="Proteomes" id="UP000027153">
    <property type="component" value="Unassembled WGS sequence"/>
</dbReference>
<dbReference type="AlphaFoldDB" id="A0A062VCU2"/>
<name>A0A062VCU2_9EURY</name>
<reference evidence="1 2" key="1">
    <citation type="journal article" date="2013" name="Nature">
        <title>Anaerobic oxidation of methane coupled to nitrate reduction in a novel archaeal lineage.</title>
        <authorList>
            <person name="Haroon M.F."/>
            <person name="Hu S."/>
            <person name="Shi Y."/>
            <person name="Imelfort M."/>
            <person name="Keller J."/>
            <person name="Hugenholtz P."/>
            <person name="Yuan Z."/>
            <person name="Tyson G.W."/>
        </authorList>
    </citation>
    <scope>NUCLEOTIDE SEQUENCE [LARGE SCALE GENOMIC DNA]</scope>
    <source>
        <strain evidence="1 2">ANME-2d</strain>
    </source>
</reference>